<dbReference type="GeneID" id="13994229"/>
<organism evidence="2 3">
    <name type="scientific">Cronobacter phage vB_CsaM_GAP32</name>
    <dbReference type="NCBI Taxonomy" id="1141136"/>
    <lineage>
        <taxon>Viruses</taxon>
        <taxon>Duplodnaviria</taxon>
        <taxon>Heunggongvirae</taxon>
        <taxon>Uroviricota</taxon>
        <taxon>Caudoviricetes</taxon>
        <taxon>Mimasvirus</taxon>
        <taxon>Mimasvirus GAP32</taxon>
    </lineage>
</organism>
<proteinExistence type="predicted"/>
<keyword evidence="1" id="KW-0472">Membrane</keyword>
<gene>
    <name evidence="2" type="ORF">GAP32_480</name>
</gene>
<evidence type="ECO:0000313" key="2">
    <source>
        <dbReference type="EMBL" id="AFC21938.1"/>
    </source>
</evidence>
<dbReference type="RefSeq" id="YP_006987593.1">
    <property type="nucleotide sequence ID" value="NC_019401.1"/>
</dbReference>
<keyword evidence="3" id="KW-1185">Reference proteome</keyword>
<evidence type="ECO:0000256" key="1">
    <source>
        <dbReference type="SAM" id="Phobius"/>
    </source>
</evidence>
<keyword evidence="1" id="KW-0812">Transmembrane</keyword>
<dbReference type="EMBL" id="JN882285">
    <property type="protein sequence ID" value="AFC21938.1"/>
    <property type="molecule type" value="Genomic_DNA"/>
</dbReference>
<reference evidence="2 3" key="1">
    <citation type="journal article" date="2014" name="Virology">
        <title>Supersize me: Cronobacter sakazakii phage GAP32.</title>
        <authorList>
            <person name="Abbasifar R."/>
            <person name="Griffiths M.W."/>
            <person name="Sabour P.M."/>
            <person name="Ackermann H.-W."/>
            <person name="Vandersteegen K."/>
            <person name="Lavigne R."/>
            <person name="Noben J.-P."/>
            <person name="Villa A.A."/>
            <person name="Abbasifar A."/>
            <person name="Nash J.H.E."/>
            <person name="Kropinski A.M."/>
        </authorList>
    </citation>
    <scope>NUCLEOTIDE SEQUENCE [LARGE SCALE GENOMIC DNA]</scope>
    <source>
        <strain evidence="2">GAP-32</strain>
    </source>
</reference>
<dbReference type="Proteomes" id="UP000000457">
    <property type="component" value="Segment"/>
</dbReference>
<name>K4F7A0_9CAUD</name>
<keyword evidence="1" id="KW-1133">Transmembrane helix</keyword>
<protein>
    <submittedName>
        <fullName evidence="2">Putative membrane protein</fullName>
    </submittedName>
</protein>
<sequence length="152" mass="18249">MKRSTFAGITFVLVLIEIVYAIAQLNEMHHWFNGVLQQKYYVLCLILYIAFVVSSFCYFMFSVPELQYKRSIHIHFGEIYGEKHFNLLYSYHFLAFAAVCFYVDSWHYFFMSVGAWVLWNWVRTKQNSFADEYQLERKKEEAKKKTTVVLDD</sequence>
<accession>K4F7A0</accession>
<feature type="transmembrane region" description="Helical" evidence="1">
    <location>
        <begin position="40"/>
        <end position="61"/>
    </location>
</feature>
<dbReference type="OrthoDB" id="37060at10239"/>
<feature type="transmembrane region" description="Helical" evidence="1">
    <location>
        <begin position="93"/>
        <end position="119"/>
    </location>
</feature>
<dbReference type="KEGG" id="vg:13994229"/>
<evidence type="ECO:0000313" key="3">
    <source>
        <dbReference type="Proteomes" id="UP000000457"/>
    </source>
</evidence>